<evidence type="ECO:0000256" key="1">
    <source>
        <dbReference type="SAM" id="MobiDB-lite"/>
    </source>
</evidence>
<accession>A0AAN0M3G8</accession>
<gene>
    <name evidence="3" type="ORF">AABB28_01135</name>
</gene>
<evidence type="ECO:0000256" key="2">
    <source>
        <dbReference type="SAM" id="Phobius"/>
    </source>
</evidence>
<dbReference type="Proteomes" id="UP001451782">
    <property type="component" value="Chromosome"/>
</dbReference>
<evidence type="ECO:0000313" key="4">
    <source>
        <dbReference type="Proteomes" id="UP001451782"/>
    </source>
</evidence>
<keyword evidence="2" id="KW-0472">Membrane</keyword>
<dbReference type="AlphaFoldDB" id="A0AAN0M3G8"/>
<keyword evidence="4" id="KW-1185">Reference proteome</keyword>
<name>A0AAN0M3G8_9RHOB</name>
<dbReference type="KEGG" id="yag:AABB28_01135"/>
<dbReference type="RefSeq" id="WP_342070329.1">
    <property type="nucleotide sequence ID" value="NZ_CP151762.1"/>
</dbReference>
<keyword evidence="2" id="KW-1133">Transmembrane helix</keyword>
<proteinExistence type="predicted"/>
<evidence type="ECO:0000313" key="3">
    <source>
        <dbReference type="EMBL" id="WZU63958.1"/>
    </source>
</evidence>
<keyword evidence="2" id="KW-0812">Transmembrane</keyword>
<dbReference type="EMBL" id="CP151762">
    <property type="protein sequence ID" value="WZU63958.1"/>
    <property type="molecule type" value="Genomic_DNA"/>
</dbReference>
<feature type="region of interest" description="Disordered" evidence="1">
    <location>
        <begin position="1"/>
        <end position="29"/>
    </location>
</feature>
<feature type="transmembrane region" description="Helical" evidence="2">
    <location>
        <begin position="35"/>
        <end position="55"/>
    </location>
</feature>
<reference evidence="3 4" key="1">
    <citation type="submission" date="2024-04" db="EMBL/GenBank/DDBJ databases">
        <title>Phylogenomic analyses of a clade within the roseobacter group suggest taxonomic reassignments of species of the genera Aestuariivita, Citreicella, Loktanella, Nautella, Pelagibaca, Ruegeria, Thalassobius, Thiobacimonas and Tropicibacter, and the proposal o.</title>
        <authorList>
            <person name="Jeon C.O."/>
        </authorList>
    </citation>
    <scope>NUCLEOTIDE SEQUENCE [LARGE SCALE GENOMIC DNA]</scope>
    <source>
        <strain evidence="3 4">G8-12</strain>
    </source>
</reference>
<sequence length="59" mass="6298">MAQDQEPLAELPLEDAGLTKAEPTNAPKSAGKTRLLMIPLLMLTLFSGAVIGMYFQPPA</sequence>
<organism evidence="3 4">
    <name type="scientific">Yoonia algicola</name>
    <dbReference type="NCBI Taxonomy" id="3137368"/>
    <lineage>
        <taxon>Bacteria</taxon>
        <taxon>Pseudomonadati</taxon>
        <taxon>Pseudomonadota</taxon>
        <taxon>Alphaproteobacteria</taxon>
        <taxon>Rhodobacterales</taxon>
        <taxon>Paracoccaceae</taxon>
        <taxon>Yoonia</taxon>
    </lineage>
</organism>
<protein>
    <submittedName>
        <fullName evidence="3">Uncharacterized protein</fullName>
    </submittedName>
</protein>